<accession>X1EJN3</accession>
<reference evidence="1" key="1">
    <citation type="journal article" date="2014" name="Front. Microbiol.">
        <title>High frequency of phylogenetically diverse reductive dehalogenase-homologous genes in deep subseafloor sedimentary metagenomes.</title>
        <authorList>
            <person name="Kawai M."/>
            <person name="Futagami T."/>
            <person name="Toyoda A."/>
            <person name="Takaki Y."/>
            <person name="Nishi S."/>
            <person name="Hori S."/>
            <person name="Arai W."/>
            <person name="Tsubouchi T."/>
            <person name="Morono Y."/>
            <person name="Uchiyama I."/>
            <person name="Ito T."/>
            <person name="Fujiyama A."/>
            <person name="Inagaki F."/>
            <person name="Takami H."/>
        </authorList>
    </citation>
    <scope>NUCLEOTIDE SEQUENCE</scope>
    <source>
        <strain evidence="1">Expedition CK06-06</strain>
    </source>
</reference>
<feature type="non-terminal residue" evidence="1">
    <location>
        <position position="97"/>
    </location>
</feature>
<name>X1EJN3_9ZZZZ</name>
<proteinExistence type="predicted"/>
<dbReference type="AlphaFoldDB" id="X1EJN3"/>
<dbReference type="PROSITE" id="PS51257">
    <property type="entry name" value="PROKAR_LIPOPROTEIN"/>
    <property type="match status" value="1"/>
</dbReference>
<dbReference type="EMBL" id="BART01030463">
    <property type="protein sequence ID" value="GAH17334.1"/>
    <property type="molecule type" value="Genomic_DNA"/>
</dbReference>
<gene>
    <name evidence="1" type="ORF">S01H4_53192</name>
</gene>
<sequence>MGKSKFTLLIFIILSIPFVLLGCSGSGSGGGSGGGGDTSSSMGTAAVLIKDAPTEEYDSIVLCISKATLEPGSVTLFESDSYKRWAAFFELFTNGIF</sequence>
<protein>
    <submittedName>
        <fullName evidence="1">Uncharacterized protein</fullName>
    </submittedName>
</protein>
<organism evidence="1">
    <name type="scientific">marine sediment metagenome</name>
    <dbReference type="NCBI Taxonomy" id="412755"/>
    <lineage>
        <taxon>unclassified sequences</taxon>
        <taxon>metagenomes</taxon>
        <taxon>ecological metagenomes</taxon>
    </lineage>
</organism>
<evidence type="ECO:0000313" key="1">
    <source>
        <dbReference type="EMBL" id="GAH17334.1"/>
    </source>
</evidence>
<comment type="caution">
    <text evidence="1">The sequence shown here is derived from an EMBL/GenBank/DDBJ whole genome shotgun (WGS) entry which is preliminary data.</text>
</comment>